<name>A0A498KNA2_MALDO</name>
<gene>
    <name evidence="2" type="ORF">DVH24_014470</name>
</gene>
<keyword evidence="1" id="KW-1133">Transmembrane helix</keyword>
<reference evidence="2 3" key="1">
    <citation type="submission" date="2018-10" db="EMBL/GenBank/DDBJ databases">
        <title>A high-quality apple genome assembly.</title>
        <authorList>
            <person name="Hu J."/>
        </authorList>
    </citation>
    <scope>NUCLEOTIDE SEQUENCE [LARGE SCALE GENOMIC DNA]</scope>
    <source>
        <strain evidence="3">cv. HFTH1</strain>
        <tissue evidence="2">Young leaf</tissue>
    </source>
</reference>
<comment type="caution">
    <text evidence="2">The sequence shown here is derived from an EMBL/GenBank/DDBJ whole genome shotgun (WGS) entry which is preliminary data.</text>
</comment>
<keyword evidence="1" id="KW-0472">Membrane</keyword>
<keyword evidence="1" id="KW-0812">Transmembrane</keyword>
<dbReference type="Proteomes" id="UP000290289">
    <property type="component" value="Chromosome 1"/>
</dbReference>
<dbReference type="STRING" id="3750.A0A498KNA2"/>
<protein>
    <recommendedName>
        <fullName evidence="4">HAT C-terminal dimerisation domain-containing protein</fullName>
    </recommendedName>
</protein>
<dbReference type="InterPro" id="IPR055298">
    <property type="entry name" value="AtLOH3-like"/>
</dbReference>
<feature type="transmembrane region" description="Helical" evidence="1">
    <location>
        <begin position="91"/>
        <end position="116"/>
    </location>
</feature>
<evidence type="ECO:0000313" key="2">
    <source>
        <dbReference type="EMBL" id="RXI07904.1"/>
    </source>
</evidence>
<evidence type="ECO:0000313" key="3">
    <source>
        <dbReference type="Proteomes" id="UP000290289"/>
    </source>
</evidence>
<dbReference type="PANTHER" id="PTHR11697:SF230">
    <property type="entry name" value="ZINC FINGER, MYM DOMAIN CONTAINING 1"/>
    <property type="match status" value="1"/>
</dbReference>
<evidence type="ECO:0000256" key="1">
    <source>
        <dbReference type="SAM" id="Phobius"/>
    </source>
</evidence>
<sequence length="196" mass="21797">MPSLHTLVCASYDFYVIIWIMIQWHVVGTTGRTRMGRRKKKASFSTDKLKSILSISSSAAAATSSIEFSGLKEIGELAKKKKKVQCKKPKVYSLVYLLVTLALTLPVAIAIVEIAFSAMKFLKNRLRNQMGDQWMNDNMSEIFDGIGNDVVMQRFQNMKMRQGILFPTLGMERPGKGYPNETTKGCAVMGIGSSEG</sequence>
<dbReference type="PANTHER" id="PTHR11697">
    <property type="entry name" value="GENERAL TRANSCRIPTION FACTOR 2-RELATED ZINC FINGER PROTEIN"/>
    <property type="match status" value="1"/>
</dbReference>
<evidence type="ECO:0008006" key="4">
    <source>
        <dbReference type="Google" id="ProtNLM"/>
    </source>
</evidence>
<dbReference type="AlphaFoldDB" id="A0A498KNA2"/>
<dbReference type="EMBL" id="RDQH01000327">
    <property type="protein sequence ID" value="RXI07904.1"/>
    <property type="molecule type" value="Genomic_DNA"/>
</dbReference>
<organism evidence="2 3">
    <name type="scientific">Malus domestica</name>
    <name type="common">Apple</name>
    <name type="synonym">Pyrus malus</name>
    <dbReference type="NCBI Taxonomy" id="3750"/>
    <lineage>
        <taxon>Eukaryota</taxon>
        <taxon>Viridiplantae</taxon>
        <taxon>Streptophyta</taxon>
        <taxon>Embryophyta</taxon>
        <taxon>Tracheophyta</taxon>
        <taxon>Spermatophyta</taxon>
        <taxon>Magnoliopsida</taxon>
        <taxon>eudicotyledons</taxon>
        <taxon>Gunneridae</taxon>
        <taxon>Pentapetalae</taxon>
        <taxon>rosids</taxon>
        <taxon>fabids</taxon>
        <taxon>Rosales</taxon>
        <taxon>Rosaceae</taxon>
        <taxon>Amygdaloideae</taxon>
        <taxon>Maleae</taxon>
        <taxon>Malus</taxon>
    </lineage>
</organism>
<keyword evidence="3" id="KW-1185">Reference proteome</keyword>
<accession>A0A498KNA2</accession>
<feature type="transmembrane region" description="Helical" evidence="1">
    <location>
        <begin position="12"/>
        <end position="31"/>
    </location>
</feature>
<proteinExistence type="predicted"/>